<reference evidence="1" key="2">
    <citation type="submission" date="2020-06" db="EMBL/GenBank/DDBJ databases">
        <authorList>
            <person name="Sheffer M."/>
        </authorList>
    </citation>
    <scope>NUCLEOTIDE SEQUENCE</scope>
</reference>
<dbReference type="EMBL" id="JABXBU010002227">
    <property type="protein sequence ID" value="KAF8773491.1"/>
    <property type="molecule type" value="Genomic_DNA"/>
</dbReference>
<gene>
    <name evidence="1" type="ORF">HNY73_016150</name>
</gene>
<dbReference type="Proteomes" id="UP000807504">
    <property type="component" value="Unassembled WGS sequence"/>
</dbReference>
<accession>A0A8T0EIY9</accession>
<proteinExistence type="predicted"/>
<comment type="caution">
    <text evidence="1">The sequence shown here is derived from an EMBL/GenBank/DDBJ whole genome shotgun (WGS) entry which is preliminary data.</text>
</comment>
<evidence type="ECO:0000313" key="2">
    <source>
        <dbReference type="Proteomes" id="UP000807504"/>
    </source>
</evidence>
<name>A0A8T0EIY9_ARGBR</name>
<keyword evidence="2" id="KW-1185">Reference proteome</keyword>
<dbReference type="AlphaFoldDB" id="A0A8T0EIY9"/>
<sequence>MTCDEAPFEELAQLEYRPNREELLRLCPYLENVECFESLVVEDSPVCTQKGGMYADAFLRHFHNLENENLIGKNSTAWSDCMHWPVLPNRLR</sequence>
<evidence type="ECO:0000313" key="1">
    <source>
        <dbReference type="EMBL" id="KAF8773491.1"/>
    </source>
</evidence>
<organism evidence="1 2">
    <name type="scientific">Argiope bruennichi</name>
    <name type="common">Wasp spider</name>
    <name type="synonym">Aranea bruennichi</name>
    <dbReference type="NCBI Taxonomy" id="94029"/>
    <lineage>
        <taxon>Eukaryota</taxon>
        <taxon>Metazoa</taxon>
        <taxon>Ecdysozoa</taxon>
        <taxon>Arthropoda</taxon>
        <taxon>Chelicerata</taxon>
        <taxon>Arachnida</taxon>
        <taxon>Araneae</taxon>
        <taxon>Araneomorphae</taxon>
        <taxon>Entelegynae</taxon>
        <taxon>Araneoidea</taxon>
        <taxon>Araneidae</taxon>
        <taxon>Argiope</taxon>
    </lineage>
</organism>
<protein>
    <submittedName>
        <fullName evidence="1">Uncharacterized protein</fullName>
    </submittedName>
</protein>
<reference evidence="1" key="1">
    <citation type="journal article" date="2020" name="bioRxiv">
        <title>Chromosome-level reference genome of the European wasp spider Argiope bruennichi: a resource for studies on range expansion and evolutionary adaptation.</title>
        <authorList>
            <person name="Sheffer M.M."/>
            <person name="Hoppe A."/>
            <person name="Krehenwinkel H."/>
            <person name="Uhl G."/>
            <person name="Kuss A.W."/>
            <person name="Jensen L."/>
            <person name="Jensen C."/>
            <person name="Gillespie R.G."/>
            <person name="Hoff K.J."/>
            <person name="Prost S."/>
        </authorList>
    </citation>
    <scope>NUCLEOTIDE SEQUENCE</scope>
</reference>